<evidence type="ECO:0000256" key="1">
    <source>
        <dbReference type="SAM" id="MobiDB-lite"/>
    </source>
</evidence>
<name>A0A1Y1HXP5_KLENI</name>
<proteinExistence type="predicted"/>
<dbReference type="STRING" id="105231.A0A1Y1HXP5"/>
<reference evidence="3 4" key="1">
    <citation type="journal article" date="2014" name="Nat. Commun.">
        <title>Klebsormidium flaccidum genome reveals primary factors for plant terrestrial adaptation.</title>
        <authorList>
            <person name="Hori K."/>
            <person name="Maruyama F."/>
            <person name="Fujisawa T."/>
            <person name="Togashi T."/>
            <person name="Yamamoto N."/>
            <person name="Seo M."/>
            <person name="Sato S."/>
            <person name="Yamada T."/>
            <person name="Mori H."/>
            <person name="Tajima N."/>
            <person name="Moriyama T."/>
            <person name="Ikeuchi M."/>
            <person name="Watanabe M."/>
            <person name="Wada H."/>
            <person name="Kobayashi K."/>
            <person name="Saito M."/>
            <person name="Masuda T."/>
            <person name="Sasaki-Sekimoto Y."/>
            <person name="Mashiguchi K."/>
            <person name="Awai K."/>
            <person name="Shimojima M."/>
            <person name="Masuda S."/>
            <person name="Iwai M."/>
            <person name="Nobusawa T."/>
            <person name="Narise T."/>
            <person name="Kondo S."/>
            <person name="Saito H."/>
            <person name="Sato R."/>
            <person name="Murakawa M."/>
            <person name="Ihara Y."/>
            <person name="Oshima-Yamada Y."/>
            <person name="Ohtaka K."/>
            <person name="Satoh M."/>
            <person name="Sonobe K."/>
            <person name="Ishii M."/>
            <person name="Ohtani R."/>
            <person name="Kanamori-Sato M."/>
            <person name="Honoki R."/>
            <person name="Miyazaki D."/>
            <person name="Mochizuki H."/>
            <person name="Umetsu J."/>
            <person name="Higashi K."/>
            <person name="Shibata D."/>
            <person name="Kamiya Y."/>
            <person name="Sato N."/>
            <person name="Nakamura Y."/>
            <person name="Tabata S."/>
            <person name="Ida S."/>
            <person name="Kurokawa K."/>
            <person name="Ohta H."/>
        </authorList>
    </citation>
    <scope>NUCLEOTIDE SEQUENCE [LARGE SCALE GENOMIC DNA]</scope>
    <source>
        <strain evidence="3 4">NIES-2285</strain>
    </source>
</reference>
<dbReference type="PANTHER" id="PTHR39434:SF1">
    <property type="entry name" value="VOC DOMAIN-CONTAINING PROTEIN"/>
    <property type="match status" value="1"/>
</dbReference>
<dbReference type="Pfam" id="PF00903">
    <property type="entry name" value="Glyoxalase"/>
    <property type="match status" value="1"/>
</dbReference>
<dbReference type="CDD" id="cd08357">
    <property type="entry name" value="VOC_like"/>
    <property type="match status" value="1"/>
</dbReference>
<dbReference type="EMBL" id="DF237096">
    <property type="protein sequence ID" value="GAQ83415.1"/>
    <property type="molecule type" value="Genomic_DNA"/>
</dbReference>
<accession>A0A1Y1HXP5</accession>
<evidence type="ECO:0000313" key="4">
    <source>
        <dbReference type="Proteomes" id="UP000054558"/>
    </source>
</evidence>
<dbReference type="InterPro" id="IPR037523">
    <property type="entry name" value="VOC_core"/>
</dbReference>
<dbReference type="InterPro" id="IPR004360">
    <property type="entry name" value="Glyas_Fos-R_dOase_dom"/>
</dbReference>
<dbReference type="AlphaFoldDB" id="A0A1Y1HXP5"/>
<sequence>MAATSSCLRASLQPGFVAKLSHSDETATLKWSNSALKQQLPSHSVPHLAQSPSFHAAAVVESGFPLHLLSALNSRRLASVICRATVSGRQESEQSRATAKGGPEEGPVTPFHLAFPVNDLEATREFYGRILGCPEGRSANTWIDYNLFGHQIVCHLIPGYNGASTANPVDGDPVPVPHFGLAMTQDDFHSLASRVREAGIEFVIEPHIRFKGAPGEQWTMFFKDPSGNSLEFKAMTNPNNLFAKYKVDS</sequence>
<dbReference type="PROSITE" id="PS51819">
    <property type="entry name" value="VOC"/>
    <property type="match status" value="1"/>
</dbReference>
<feature type="region of interest" description="Disordered" evidence="1">
    <location>
        <begin position="90"/>
        <end position="109"/>
    </location>
</feature>
<dbReference type="InterPro" id="IPR029068">
    <property type="entry name" value="Glyas_Bleomycin-R_OHBP_Dase"/>
</dbReference>
<dbReference type="Proteomes" id="UP000054558">
    <property type="component" value="Unassembled WGS sequence"/>
</dbReference>
<organism evidence="3 4">
    <name type="scientific">Klebsormidium nitens</name>
    <name type="common">Green alga</name>
    <name type="synonym">Ulothrix nitens</name>
    <dbReference type="NCBI Taxonomy" id="105231"/>
    <lineage>
        <taxon>Eukaryota</taxon>
        <taxon>Viridiplantae</taxon>
        <taxon>Streptophyta</taxon>
        <taxon>Klebsormidiophyceae</taxon>
        <taxon>Klebsormidiales</taxon>
        <taxon>Klebsormidiaceae</taxon>
        <taxon>Klebsormidium</taxon>
    </lineage>
</organism>
<evidence type="ECO:0000259" key="2">
    <source>
        <dbReference type="PROSITE" id="PS51819"/>
    </source>
</evidence>
<protein>
    <recommendedName>
        <fullName evidence="2">VOC domain-containing protein</fullName>
    </recommendedName>
</protein>
<dbReference type="SUPFAM" id="SSF54593">
    <property type="entry name" value="Glyoxalase/Bleomycin resistance protein/Dihydroxybiphenyl dioxygenase"/>
    <property type="match status" value="1"/>
</dbReference>
<dbReference type="Gene3D" id="3.10.180.10">
    <property type="entry name" value="2,3-Dihydroxybiphenyl 1,2-Dioxygenase, domain 1"/>
    <property type="match status" value="1"/>
</dbReference>
<gene>
    <name evidence="3" type="ORF">KFL_001470120</name>
</gene>
<feature type="domain" description="VOC" evidence="2">
    <location>
        <begin position="109"/>
        <end position="235"/>
    </location>
</feature>
<dbReference type="OrthoDB" id="2580091at2759"/>
<dbReference type="PANTHER" id="PTHR39434">
    <property type="match status" value="1"/>
</dbReference>
<evidence type="ECO:0000313" key="3">
    <source>
        <dbReference type="EMBL" id="GAQ83415.1"/>
    </source>
</evidence>
<keyword evidence="4" id="KW-1185">Reference proteome</keyword>